<organism evidence="1 2">
    <name type="scientific">Solirubrobacter ginsenosidimutans</name>
    <dbReference type="NCBI Taxonomy" id="490573"/>
    <lineage>
        <taxon>Bacteria</taxon>
        <taxon>Bacillati</taxon>
        <taxon>Actinomycetota</taxon>
        <taxon>Thermoleophilia</taxon>
        <taxon>Solirubrobacterales</taxon>
        <taxon>Solirubrobacteraceae</taxon>
        <taxon>Solirubrobacter</taxon>
    </lineage>
</organism>
<reference evidence="1" key="1">
    <citation type="submission" date="2022-10" db="EMBL/GenBank/DDBJ databases">
        <title>The WGS of Solirubrobacter ginsenosidimutans DSM 21036.</title>
        <authorList>
            <person name="Jiang Z."/>
        </authorList>
    </citation>
    <scope>NUCLEOTIDE SEQUENCE</scope>
    <source>
        <strain evidence="1">DSM 21036</strain>
    </source>
</reference>
<sequence length="58" mass="6018">MLATRFGLRAIGAVHENAFGTMLALKGDVIDLVPLGEAVTEPKTVGPAFLDEAAAFFG</sequence>
<dbReference type="GO" id="GO:0003872">
    <property type="term" value="F:6-phosphofructokinase activity"/>
    <property type="evidence" value="ECO:0007669"/>
    <property type="project" value="InterPro"/>
</dbReference>
<gene>
    <name evidence="1" type="ORF">OM076_32320</name>
</gene>
<dbReference type="SUPFAM" id="SSF53784">
    <property type="entry name" value="Phosphofructokinase"/>
    <property type="match status" value="1"/>
</dbReference>
<evidence type="ECO:0000313" key="2">
    <source>
        <dbReference type="Proteomes" id="UP001149140"/>
    </source>
</evidence>
<evidence type="ECO:0000313" key="1">
    <source>
        <dbReference type="EMBL" id="MDA0165000.1"/>
    </source>
</evidence>
<protein>
    <submittedName>
        <fullName evidence="1">Uncharacterized protein</fullName>
    </submittedName>
</protein>
<comment type="caution">
    <text evidence="1">The sequence shown here is derived from an EMBL/GenBank/DDBJ whole genome shotgun (WGS) entry which is preliminary data.</text>
</comment>
<dbReference type="AlphaFoldDB" id="A0A9X3S2W0"/>
<name>A0A9X3S2W0_9ACTN</name>
<proteinExistence type="predicted"/>
<dbReference type="EMBL" id="JAPDOD010000040">
    <property type="protein sequence ID" value="MDA0165000.1"/>
    <property type="molecule type" value="Genomic_DNA"/>
</dbReference>
<dbReference type="Proteomes" id="UP001149140">
    <property type="component" value="Unassembled WGS sequence"/>
</dbReference>
<keyword evidence="2" id="KW-1185">Reference proteome</keyword>
<dbReference type="InterPro" id="IPR035966">
    <property type="entry name" value="PKF_sf"/>
</dbReference>
<accession>A0A9X3S2W0</accession>